<dbReference type="AlphaFoldDB" id="A0A332EHA6"/>
<name>A0A332EHA6_KLEPN</name>
<dbReference type="Proteomes" id="UP000255518">
    <property type="component" value="Unassembled WGS sequence"/>
</dbReference>
<gene>
    <name evidence="1" type="ORF">NCTC13443_05002</name>
</gene>
<protein>
    <submittedName>
        <fullName evidence="1">Uncharacterized protein</fullName>
    </submittedName>
</protein>
<proteinExistence type="predicted"/>
<dbReference type="EMBL" id="UGKT01000001">
    <property type="protein sequence ID" value="STT04991.1"/>
    <property type="molecule type" value="Genomic_DNA"/>
</dbReference>
<evidence type="ECO:0000313" key="2">
    <source>
        <dbReference type="Proteomes" id="UP000255518"/>
    </source>
</evidence>
<organism evidence="1 2">
    <name type="scientific">Klebsiella pneumoniae</name>
    <dbReference type="NCBI Taxonomy" id="573"/>
    <lineage>
        <taxon>Bacteria</taxon>
        <taxon>Pseudomonadati</taxon>
        <taxon>Pseudomonadota</taxon>
        <taxon>Gammaproteobacteria</taxon>
        <taxon>Enterobacterales</taxon>
        <taxon>Enterobacteriaceae</taxon>
        <taxon>Klebsiella/Raoultella group</taxon>
        <taxon>Klebsiella</taxon>
        <taxon>Klebsiella pneumoniae complex</taxon>
    </lineage>
</organism>
<reference evidence="1 2" key="1">
    <citation type="submission" date="2018-06" db="EMBL/GenBank/DDBJ databases">
        <authorList>
            <consortium name="Pathogen Informatics"/>
            <person name="Doyle S."/>
        </authorList>
    </citation>
    <scope>NUCLEOTIDE SEQUENCE [LARGE SCALE GENOMIC DNA]</scope>
    <source>
        <strain evidence="1 2">NCTC13443</strain>
    </source>
</reference>
<evidence type="ECO:0000313" key="1">
    <source>
        <dbReference type="EMBL" id="STT04991.1"/>
    </source>
</evidence>
<accession>A0A332EHA6</accession>
<sequence length="45" mass="5072">MNINIPALINFDPAGIKKAPACIFQTCPVLCYMTLYHSLNIQLNY</sequence>